<feature type="signal peptide" evidence="2">
    <location>
        <begin position="1"/>
        <end position="20"/>
    </location>
</feature>
<proteinExistence type="predicted"/>
<sequence length="183" mass="19524">MKKGLFLAMFMLCLPLTTQAQSNLFGAGSMVAGANIDLSALQLGYGASFEYGITNSIGIKPAIVIHNYDLGTTQWSFTVIDAWATYHFSGGGFLSFMDPKKLDNYAMLGASFVSFGVESSTGGSEETSSSFGFGGGAGSRYYFNDKLSFSAEGKYRLASFSTDSYTLAIGWYTLSVGVSYAIN</sequence>
<evidence type="ECO:0000313" key="4">
    <source>
        <dbReference type="EMBL" id="HED11937.1"/>
    </source>
</evidence>
<dbReference type="InterPro" id="IPR011250">
    <property type="entry name" value="OMP/PagP_B-barrel"/>
</dbReference>
<evidence type="ECO:0000259" key="3">
    <source>
        <dbReference type="Pfam" id="PF13505"/>
    </source>
</evidence>
<dbReference type="EMBL" id="DRLD01000418">
    <property type="protein sequence ID" value="HED11937.1"/>
    <property type="molecule type" value="Genomic_DNA"/>
</dbReference>
<dbReference type="AlphaFoldDB" id="A0A7V1PVY8"/>
<dbReference type="Pfam" id="PF13505">
    <property type="entry name" value="OMP_b-brl"/>
    <property type="match status" value="1"/>
</dbReference>
<dbReference type="InterPro" id="IPR027385">
    <property type="entry name" value="Beta-barrel_OMP"/>
</dbReference>
<protein>
    <recommendedName>
        <fullName evidence="3">Outer membrane protein beta-barrel domain-containing protein</fullName>
    </recommendedName>
</protein>
<keyword evidence="1 2" id="KW-0732">Signal</keyword>
<organism evidence="4">
    <name type="scientific">Caldithrix abyssi</name>
    <dbReference type="NCBI Taxonomy" id="187145"/>
    <lineage>
        <taxon>Bacteria</taxon>
        <taxon>Pseudomonadati</taxon>
        <taxon>Calditrichota</taxon>
        <taxon>Calditrichia</taxon>
        <taxon>Calditrichales</taxon>
        <taxon>Calditrichaceae</taxon>
        <taxon>Caldithrix</taxon>
    </lineage>
</organism>
<dbReference type="Gene3D" id="2.40.160.20">
    <property type="match status" value="1"/>
</dbReference>
<evidence type="ECO:0000256" key="1">
    <source>
        <dbReference type="ARBA" id="ARBA00022729"/>
    </source>
</evidence>
<feature type="domain" description="Outer membrane protein beta-barrel" evidence="3">
    <location>
        <begin position="7"/>
        <end position="180"/>
    </location>
</feature>
<reference evidence="4" key="1">
    <citation type="journal article" date="2020" name="mSystems">
        <title>Genome- and Community-Level Interaction Insights into Carbon Utilization and Element Cycling Functions of Hydrothermarchaeota in Hydrothermal Sediment.</title>
        <authorList>
            <person name="Zhou Z."/>
            <person name="Liu Y."/>
            <person name="Xu W."/>
            <person name="Pan J."/>
            <person name="Luo Z.H."/>
            <person name="Li M."/>
        </authorList>
    </citation>
    <scope>NUCLEOTIDE SEQUENCE [LARGE SCALE GENOMIC DNA]</scope>
    <source>
        <strain evidence="4">HyVt-456</strain>
    </source>
</reference>
<dbReference type="SUPFAM" id="SSF56925">
    <property type="entry name" value="OMPA-like"/>
    <property type="match status" value="1"/>
</dbReference>
<gene>
    <name evidence="4" type="ORF">ENJ10_14700</name>
</gene>
<comment type="caution">
    <text evidence="4">The sequence shown here is derived from an EMBL/GenBank/DDBJ whole genome shotgun (WGS) entry which is preliminary data.</text>
</comment>
<name>A0A7V1PVY8_CALAY</name>
<evidence type="ECO:0000256" key="2">
    <source>
        <dbReference type="SAM" id="SignalP"/>
    </source>
</evidence>
<dbReference type="Proteomes" id="UP000886005">
    <property type="component" value="Unassembled WGS sequence"/>
</dbReference>
<feature type="chain" id="PRO_5031170436" description="Outer membrane protein beta-barrel domain-containing protein" evidence="2">
    <location>
        <begin position="21"/>
        <end position="183"/>
    </location>
</feature>
<accession>A0A7V1PVY8</accession>